<evidence type="ECO:0000256" key="4">
    <source>
        <dbReference type="ARBA" id="ARBA00023163"/>
    </source>
</evidence>
<evidence type="ECO:0000259" key="5">
    <source>
        <dbReference type="PROSITE" id="PS50931"/>
    </source>
</evidence>
<gene>
    <name evidence="6" type="ORF">MS2017_0657</name>
</gene>
<keyword evidence="3" id="KW-0238">DNA-binding</keyword>
<evidence type="ECO:0000313" key="6">
    <source>
        <dbReference type="EMBL" id="AYQ56389.1"/>
    </source>
</evidence>
<accession>A0A3G3IKY4</accession>
<dbReference type="Pfam" id="PF03466">
    <property type="entry name" value="LysR_substrate"/>
    <property type="match status" value="1"/>
</dbReference>
<proteinExistence type="inferred from homology"/>
<comment type="similarity">
    <text evidence="1">Belongs to the LysR transcriptional regulatory family.</text>
</comment>
<dbReference type="SUPFAM" id="SSF46785">
    <property type="entry name" value="Winged helix' DNA-binding domain"/>
    <property type="match status" value="1"/>
</dbReference>
<evidence type="ECO:0000256" key="1">
    <source>
        <dbReference type="ARBA" id="ARBA00009437"/>
    </source>
</evidence>
<dbReference type="InterPro" id="IPR036388">
    <property type="entry name" value="WH-like_DNA-bd_sf"/>
</dbReference>
<dbReference type="PRINTS" id="PR00039">
    <property type="entry name" value="HTHLYSR"/>
</dbReference>
<dbReference type="GO" id="GO:0003700">
    <property type="term" value="F:DNA-binding transcription factor activity"/>
    <property type="evidence" value="ECO:0007669"/>
    <property type="project" value="InterPro"/>
</dbReference>
<dbReference type="RefSeq" id="WP_122951255.1">
    <property type="nucleotide sequence ID" value="NZ_CP024634.1"/>
</dbReference>
<sequence length="305" mass="34399">MINYTLKQLYSFEAVVRLKSFTKASKALNITQPAVYMQIQQLSQNIGTELLNTKGKTVTPTFIGTKLYQTCLRVIATLEQSKADIEQTLHPDSGHLEITTTTTTNAFVSRILAQFKKQYPDMTFHLEVTNRKLLLEKLSNHNANLVIMGEPPADMSLITQPFMENPLIAISHPDHPLLKNQHNSIKALRRETLITREQGSGTRMTIERTLGMKFNSEIEINSNEAIIEAVQAGLGVGFVSKHTVQLELKHNIIKQLNVDKLPIIRHWHVVHNAKIQLSPIAQRFKNFIIENGQPLSKSKGIAQSH</sequence>
<dbReference type="SUPFAM" id="SSF53850">
    <property type="entry name" value="Periplasmic binding protein-like II"/>
    <property type="match status" value="1"/>
</dbReference>
<protein>
    <submittedName>
        <fullName evidence="6">LysR family transcriptional regulator</fullName>
    </submittedName>
</protein>
<dbReference type="PANTHER" id="PTHR30126">
    <property type="entry name" value="HTH-TYPE TRANSCRIPTIONAL REGULATOR"/>
    <property type="match status" value="1"/>
</dbReference>
<dbReference type="Proteomes" id="UP000278334">
    <property type="component" value="Chromosome"/>
</dbReference>
<dbReference type="EMBL" id="CP024634">
    <property type="protein sequence ID" value="AYQ56389.1"/>
    <property type="molecule type" value="Genomic_DNA"/>
</dbReference>
<keyword evidence="2" id="KW-0805">Transcription regulation</keyword>
<evidence type="ECO:0000256" key="2">
    <source>
        <dbReference type="ARBA" id="ARBA00023015"/>
    </source>
</evidence>
<dbReference type="InterPro" id="IPR036390">
    <property type="entry name" value="WH_DNA-bd_sf"/>
</dbReference>
<name>A0A3G3IKY4_9GAMM</name>
<evidence type="ECO:0000313" key="7">
    <source>
        <dbReference type="Proteomes" id="UP000278334"/>
    </source>
</evidence>
<reference evidence="6 7" key="1">
    <citation type="submission" date="2017-11" db="EMBL/GenBank/DDBJ databases">
        <title>Genome sequence of the bacterial symbiont EPR9N from a vent mussel Bathymodiolus thermophilus.</title>
        <authorList>
            <person name="Won Y.-J."/>
        </authorList>
    </citation>
    <scope>NUCLEOTIDE SEQUENCE [LARGE SCALE GENOMIC DNA]</scope>
    <source>
        <strain evidence="6 7">EPR9N</strain>
    </source>
</reference>
<keyword evidence="4" id="KW-0804">Transcription</keyword>
<evidence type="ECO:0000256" key="3">
    <source>
        <dbReference type="ARBA" id="ARBA00023125"/>
    </source>
</evidence>
<dbReference type="Gene3D" id="3.40.190.290">
    <property type="match status" value="1"/>
</dbReference>
<organism evidence="6 7">
    <name type="scientific">Bathymodiolus thermophilus thioautotrophic gill symbiont</name>
    <dbReference type="NCBI Taxonomy" id="2360"/>
    <lineage>
        <taxon>Bacteria</taxon>
        <taxon>Pseudomonadati</taxon>
        <taxon>Pseudomonadota</taxon>
        <taxon>Gammaproteobacteria</taxon>
        <taxon>sulfur-oxidizing symbionts</taxon>
    </lineage>
</organism>
<dbReference type="Pfam" id="PF00126">
    <property type="entry name" value="HTH_1"/>
    <property type="match status" value="1"/>
</dbReference>
<dbReference type="Gene3D" id="1.10.10.10">
    <property type="entry name" value="Winged helix-like DNA-binding domain superfamily/Winged helix DNA-binding domain"/>
    <property type="match status" value="1"/>
</dbReference>
<dbReference type="InterPro" id="IPR005119">
    <property type="entry name" value="LysR_subst-bd"/>
</dbReference>
<dbReference type="AlphaFoldDB" id="A0A3G3IKY4"/>
<dbReference type="InterPro" id="IPR000847">
    <property type="entry name" value="LysR_HTH_N"/>
</dbReference>
<feature type="domain" description="HTH lysR-type" evidence="5">
    <location>
        <begin position="4"/>
        <end position="61"/>
    </location>
</feature>
<dbReference type="PANTHER" id="PTHR30126:SF5">
    <property type="entry name" value="HTH-TYPE TRANSCRIPTIONAL ACTIVATOR CMPR"/>
    <property type="match status" value="1"/>
</dbReference>
<dbReference type="PROSITE" id="PS50931">
    <property type="entry name" value="HTH_LYSR"/>
    <property type="match status" value="1"/>
</dbReference>
<dbReference type="KEGG" id="bthg:MS2017_0657"/>
<dbReference type="GO" id="GO:0000976">
    <property type="term" value="F:transcription cis-regulatory region binding"/>
    <property type="evidence" value="ECO:0007669"/>
    <property type="project" value="TreeGrafter"/>
</dbReference>